<feature type="domain" description="DUF4140" evidence="4">
    <location>
        <begin position="20"/>
        <end position="115"/>
    </location>
</feature>
<dbReference type="InterPro" id="IPR037291">
    <property type="entry name" value="DUF4139"/>
</dbReference>
<gene>
    <name evidence="5" type="ORF">DI536_03675</name>
</gene>
<dbReference type="NCBIfam" id="TIGR02231">
    <property type="entry name" value="mucoidy inhibitor MuiA family protein"/>
    <property type="match status" value="2"/>
</dbReference>
<evidence type="ECO:0000313" key="6">
    <source>
        <dbReference type="Proteomes" id="UP000249061"/>
    </source>
</evidence>
<organism evidence="5 6">
    <name type="scientific">Archangium gephyra</name>
    <dbReference type="NCBI Taxonomy" id="48"/>
    <lineage>
        <taxon>Bacteria</taxon>
        <taxon>Pseudomonadati</taxon>
        <taxon>Myxococcota</taxon>
        <taxon>Myxococcia</taxon>
        <taxon>Myxococcales</taxon>
        <taxon>Cystobacterineae</taxon>
        <taxon>Archangiaceae</taxon>
        <taxon>Archangium</taxon>
    </lineage>
</organism>
<feature type="domain" description="DUF4139" evidence="3">
    <location>
        <begin position="204"/>
        <end position="627"/>
    </location>
</feature>
<dbReference type="Proteomes" id="UP000249061">
    <property type="component" value="Unassembled WGS sequence"/>
</dbReference>
<evidence type="ECO:0000313" key="5">
    <source>
        <dbReference type="EMBL" id="PZR17435.1"/>
    </source>
</evidence>
<keyword evidence="1" id="KW-0175">Coiled coil</keyword>
<dbReference type="PANTHER" id="PTHR31005">
    <property type="entry name" value="DUF4139 DOMAIN-CONTAINING PROTEIN"/>
    <property type="match status" value="1"/>
</dbReference>
<sequence>MTTLLFLSVLAAVDAPVTQVTVFTNQARVVREARVPVNGNSKLEFPILRDSIDLTSVKVEATGAEVKRVDIERVQPEALRTDEAKKLLEEYEAVEAELDRLNRERQVLSTQRDALNRLAPTAPANDPLKPPTKLNATGWTQGAQFTGEALGRVQGRLREGERALKKANEKRSELTNKLRQLGNPETTSGWKITAQLAGNGAATVTLTYLVMNAQWTPTWDLQLQPDSNTVSLSLAGLVAQNTGEDWLQASLALSTAIPSKAVTAPKLATWKIGVSDRFIPTPTPSASPIAPPPPVQPLARARTEDDLVRARLQRLGFAMNQVPRDERSTVDFEDESIDGDLVTADAFDRSGAATKKLAPPRGRANQPAPPPPAPMEPVLARAPAVESVVTTGSVSSRREEAYVPTTSYSLSPPPAWQAPYFGPDSPVTLAGGYDLAFTSLQKETIPSARGARRVALWSAQWPVTVERKLFPALTTDAYLVAELKNPSQQVLPGGPAQLFVGADPAGTAQLELVSPGEPFTLPLGIDRALKPVRNVQLVETTQGLINKDEVGTYTVSIELANPYRAPVAVRVFDQFPVSTQKEVETKFLSSSPQATKDDKKGSLEWRVTIPAQQKQVFTFSYSVKRPKNWKLQQQEVVR</sequence>
<protein>
    <recommendedName>
        <fullName evidence="7">Aspartate ammonia-lyase</fullName>
    </recommendedName>
</protein>
<dbReference type="InterPro" id="IPR025554">
    <property type="entry name" value="DUF4140"/>
</dbReference>
<evidence type="ECO:0000256" key="2">
    <source>
        <dbReference type="SAM" id="MobiDB-lite"/>
    </source>
</evidence>
<comment type="caution">
    <text evidence="5">The sequence shown here is derived from an EMBL/GenBank/DDBJ whole genome shotgun (WGS) entry which is preliminary data.</text>
</comment>
<accession>A0A2W5U1K9</accession>
<evidence type="ECO:0000256" key="1">
    <source>
        <dbReference type="SAM" id="Coils"/>
    </source>
</evidence>
<dbReference type="EMBL" id="QFQP01000002">
    <property type="protein sequence ID" value="PZR17435.1"/>
    <property type="molecule type" value="Genomic_DNA"/>
</dbReference>
<dbReference type="InterPro" id="IPR011935">
    <property type="entry name" value="CHP02231"/>
</dbReference>
<evidence type="ECO:0000259" key="3">
    <source>
        <dbReference type="Pfam" id="PF13598"/>
    </source>
</evidence>
<proteinExistence type="predicted"/>
<dbReference type="Pfam" id="PF13598">
    <property type="entry name" value="DUF4139"/>
    <property type="match status" value="1"/>
</dbReference>
<dbReference type="PANTHER" id="PTHR31005:SF8">
    <property type="entry name" value="DUF4139 DOMAIN-CONTAINING PROTEIN"/>
    <property type="match status" value="1"/>
</dbReference>
<feature type="coiled-coil region" evidence="1">
    <location>
        <begin position="84"/>
        <end position="118"/>
    </location>
</feature>
<reference evidence="5 6" key="1">
    <citation type="submission" date="2017-08" db="EMBL/GenBank/DDBJ databases">
        <title>Infants hospitalized years apart are colonized by the same room-sourced microbial strains.</title>
        <authorList>
            <person name="Brooks B."/>
            <person name="Olm M.R."/>
            <person name="Firek B.A."/>
            <person name="Baker R."/>
            <person name="Thomas B.C."/>
            <person name="Morowitz M.J."/>
            <person name="Banfield J.F."/>
        </authorList>
    </citation>
    <scope>NUCLEOTIDE SEQUENCE [LARGE SCALE GENOMIC DNA]</scope>
    <source>
        <strain evidence="5">S2_003_000_R2_14</strain>
    </source>
</reference>
<feature type="coiled-coil region" evidence="1">
    <location>
        <begin position="150"/>
        <end position="177"/>
    </location>
</feature>
<dbReference type="AlphaFoldDB" id="A0A2W5U1K9"/>
<dbReference type="Pfam" id="PF13600">
    <property type="entry name" value="DUF4140"/>
    <property type="match status" value="1"/>
</dbReference>
<evidence type="ECO:0008006" key="7">
    <source>
        <dbReference type="Google" id="ProtNLM"/>
    </source>
</evidence>
<evidence type="ECO:0000259" key="4">
    <source>
        <dbReference type="Pfam" id="PF13600"/>
    </source>
</evidence>
<name>A0A2W5U1K9_9BACT</name>
<feature type="region of interest" description="Disordered" evidence="2">
    <location>
        <begin position="352"/>
        <end position="377"/>
    </location>
</feature>